<protein>
    <submittedName>
        <fullName evidence="1">Uncharacterized protein</fullName>
    </submittedName>
</protein>
<evidence type="ECO:0000313" key="2">
    <source>
        <dbReference type="Proteomes" id="UP000654947"/>
    </source>
</evidence>
<comment type="caution">
    <text evidence="1">The sequence shown here is derived from an EMBL/GenBank/DDBJ whole genome shotgun (WGS) entry which is preliminary data.</text>
</comment>
<dbReference type="Proteomes" id="UP000654947">
    <property type="component" value="Unassembled WGS sequence"/>
</dbReference>
<keyword evidence="2" id="KW-1185">Reference proteome</keyword>
<gene>
    <name evidence="1" type="ORF">GCM10007147_31610</name>
</gene>
<evidence type="ECO:0000313" key="1">
    <source>
        <dbReference type="EMBL" id="GHD30092.1"/>
    </source>
</evidence>
<accession>A0A918XFS3</accession>
<sequence>MRGSEQDSHFSLVSVVTSVAVVSYSHMCEPALRHGEPEWCAVRVPARGQGARGRELLVGSRSVRREATVKVCGVAVAMLRG</sequence>
<name>A0A918XFS3_9ACTN</name>
<dbReference type="AlphaFoldDB" id="A0A918XFS3"/>
<organism evidence="1 2">
    <name type="scientific">Nocardiopsis kunsanensis</name>
    <dbReference type="NCBI Taxonomy" id="141693"/>
    <lineage>
        <taxon>Bacteria</taxon>
        <taxon>Bacillati</taxon>
        <taxon>Actinomycetota</taxon>
        <taxon>Actinomycetes</taxon>
        <taxon>Streptosporangiales</taxon>
        <taxon>Nocardiopsidaceae</taxon>
        <taxon>Nocardiopsis</taxon>
    </lineage>
</organism>
<proteinExistence type="predicted"/>
<dbReference type="EMBL" id="BMXL01000017">
    <property type="protein sequence ID" value="GHD30092.1"/>
    <property type="molecule type" value="Genomic_DNA"/>
</dbReference>
<reference evidence="1 2" key="1">
    <citation type="journal article" date="2014" name="Int. J. Syst. Evol. Microbiol.">
        <title>Complete genome sequence of Corynebacterium casei LMG S-19264T (=DSM 44701T), isolated from a smear-ripened cheese.</title>
        <authorList>
            <consortium name="US DOE Joint Genome Institute (JGI-PGF)"/>
            <person name="Walter F."/>
            <person name="Albersmeier A."/>
            <person name="Kalinowski J."/>
            <person name="Ruckert C."/>
        </authorList>
    </citation>
    <scope>NUCLEOTIDE SEQUENCE [LARGE SCALE GENOMIC DNA]</scope>
    <source>
        <strain evidence="1 2">KCTC 19473</strain>
    </source>
</reference>